<keyword evidence="1" id="KW-0812">Transmembrane</keyword>
<accession>A0ABY7DIB4</accession>
<gene>
    <name evidence="2" type="ORF">MAR_029749</name>
</gene>
<name>A0ABY7DIB4_MYAAR</name>
<organism evidence="2 3">
    <name type="scientific">Mya arenaria</name>
    <name type="common">Soft-shell clam</name>
    <dbReference type="NCBI Taxonomy" id="6604"/>
    <lineage>
        <taxon>Eukaryota</taxon>
        <taxon>Metazoa</taxon>
        <taxon>Spiralia</taxon>
        <taxon>Lophotrochozoa</taxon>
        <taxon>Mollusca</taxon>
        <taxon>Bivalvia</taxon>
        <taxon>Autobranchia</taxon>
        <taxon>Heteroconchia</taxon>
        <taxon>Euheterodonta</taxon>
        <taxon>Imparidentia</taxon>
        <taxon>Neoheterodontei</taxon>
        <taxon>Myida</taxon>
        <taxon>Myoidea</taxon>
        <taxon>Myidae</taxon>
        <taxon>Mya</taxon>
    </lineage>
</organism>
<evidence type="ECO:0000313" key="2">
    <source>
        <dbReference type="EMBL" id="WAQ97059.1"/>
    </source>
</evidence>
<keyword evidence="1" id="KW-0472">Membrane</keyword>
<evidence type="ECO:0000256" key="1">
    <source>
        <dbReference type="SAM" id="Phobius"/>
    </source>
</evidence>
<proteinExistence type="predicted"/>
<keyword evidence="1" id="KW-1133">Transmembrane helix</keyword>
<sequence>TKMNVWLYGKTSKNEDTFILTPFNPSKTNPTYPGLNFLLINNHFMALSHPGINESQSHREPGSQHVFKISDNRKASPSLQSSSICFTYTQESLEYGRVLNAHKMMRLFVTQKNRERRIKTKIKNQEKQMVKLMIIFLMLLLFLKICNSTNQWIV</sequence>
<dbReference type="Proteomes" id="UP001164746">
    <property type="component" value="Chromosome 2"/>
</dbReference>
<reference evidence="2" key="1">
    <citation type="submission" date="2022-11" db="EMBL/GenBank/DDBJ databases">
        <title>Centuries of genome instability and evolution in soft-shell clam transmissible cancer (bioRxiv).</title>
        <authorList>
            <person name="Hart S.F.M."/>
            <person name="Yonemitsu M.A."/>
            <person name="Giersch R.M."/>
            <person name="Beal B.F."/>
            <person name="Arriagada G."/>
            <person name="Davis B.W."/>
            <person name="Ostrander E.A."/>
            <person name="Goff S.P."/>
            <person name="Metzger M.J."/>
        </authorList>
    </citation>
    <scope>NUCLEOTIDE SEQUENCE</scope>
    <source>
        <strain evidence="2">MELC-2E11</strain>
        <tissue evidence="2">Siphon/mantle</tissue>
    </source>
</reference>
<protein>
    <submittedName>
        <fullName evidence="2">Uncharacterized protein</fullName>
    </submittedName>
</protein>
<evidence type="ECO:0000313" key="3">
    <source>
        <dbReference type="Proteomes" id="UP001164746"/>
    </source>
</evidence>
<dbReference type="EMBL" id="CP111013">
    <property type="protein sequence ID" value="WAQ97059.1"/>
    <property type="molecule type" value="Genomic_DNA"/>
</dbReference>
<feature type="transmembrane region" description="Helical" evidence="1">
    <location>
        <begin position="129"/>
        <end position="145"/>
    </location>
</feature>
<feature type="non-terminal residue" evidence="2">
    <location>
        <position position="154"/>
    </location>
</feature>
<keyword evidence="3" id="KW-1185">Reference proteome</keyword>